<keyword evidence="4" id="KW-0274">FAD</keyword>
<evidence type="ECO:0000256" key="5">
    <source>
        <dbReference type="ARBA" id="ARBA00023002"/>
    </source>
</evidence>
<dbReference type="InterPro" id="IPR016169">
    <property type="entry name" value="FAD-bd_PCMH_sub2"/>
</dbReference>
<dbReference type="GO" id="GO:0016491">
    <property type="term" value="F:oxidoreductase activity"/>
    <property type="evidence" value="ECO:0007669"/>
    <property type="project" value="UniProtKB-KW"/>
</dbReference>
<dbReference type="PANTHER" id="PTHR42973:SF39">
    <property type="entry name" value="FAD-BINDING PCMH-TYPE DOMAIN-CONTAINING PROTEIN"/>
    <property type="match status" value="1"/>
</dbReference>
<sequence length="416" mass="46188">METIQGFTGTQYIRSAAGTVQAQAYENNNYQYATSSHATDHDMHPALIVQPKDDADIIAAVKYAKQNGIAVAVKSGGHQYSGASSTSGANILIDMKPTFKALGTDLKILNQSSGKCFVCVSVSFSLGEFNGFLAKNGLFIPHGQCADVRVGGHAQTGGYGQLGRSFGLFGDHVREIRLVDHNAEVRIIDASSDKDLFNAILGGSPGNFGVITHYTVEVHRDTDYDFRSAGGLQPHGLRAVWWYNKDTVKALLSKVAAMADDPSFPRNYDLCVSVLSSDFSLFDLVPEIDGVMKRDHPEIYGLDGMPNWPPTVILYAQWVPLSKDDKHDPKWFEALNKAGKWQLLSQTFDQPMSKMTGEWIFKQPREFDHPYEKRTYMTNSTSLTKDGWVDVVSSQIHKVLHTDLAKRQRRRTLISY</sequence>
<dbReference type="GeneID" id="96004879"/>
<dbReference type="InterPro" id="IPR006093">
    <property type="entry name" value="Oxy_OxRdtase_FAD_BS"/>
</dbReference>
<comment type="cofactor">
    <cofactor evidence="1">
        <name>FAD</name>
        <dbReference type="ChEBI" id="CHEBI:57692"/>
    </cofactor>
</comment>
<dbReference type="PROSITE" id="PS51387">
    <property type="entry name" value="FAD_PCMH"/>
    <property type="match status" value="1"/>
</dbReference>
<dbReference type="Pfam" id="PF01565">
    <property type="entry name" value="FAD_binding_4"/>
    <property type="match status" value="1"/>
</dbReference>
<evidence type="ECO:0000256" key="4">
    <source>
        <dbReference type="ARBA" id="ARBA00022827"/>
    </source>
</evidence>
<dbReference type="InterPro" id="IPR006094">
    <property type="entry name" value="Oxid_FAD_bind_N"/>
</dbReference>
<evidence type="ECO:0000256" key="3">
    <source>
        <dbReference type="ARBA" id="ARBA00022630"/>
    </source>
</evidence>
<evidence type="ECO:0000313" key="8">
    <source>
        <dbReference type="Proteomes" id="UP000803884"/>
    </source>
</evidence>
<dbReference type="SUPFAM" id="SSF56176">
    <property type="entry name" value="FAD-binding/transporter-associated domain-like"/>
    <property type="match status" value="1"/>
</dbReference>
<dbReference type="InterPro" id="IPR036318">
    <property type="entry name" value="FAD-bd_PCMH-like_sf"/>
</dbReference>
<dbReference type="PROSITE" id="PS00862">
    <property type="entry name" value="OX2_COVAL_FAD"/>
    <property type="match status" value="1"/>
</dbReference>
<evidence type="ECO:0000313" key="7">
    <source>
        <dbReference type="EMBL" id="KAL1588120.1"/>
    </source>
</evidence>
<keyword evidence="3" id="KW-0285">Flavoprotein</keyword>
<dbReference type="Gene3D" id="3.30.465.10">
    <property type="match status" value="1"/>
</dbReference>
<reference evidence="7 8" key="1">
    <citation type="journal article" date="2020" name="Microbiol. Resour. Announc.">
        <title>Draft Genome Sequence of a Cladosporium Species Isolated from the Mesophotic Ascidian Didemnum maculosum.</title>
        <authorList>
            <person name="Gioti A."/>
            <person name="Siaperas R."/>
            <person name="Nikolaivits E."/>
            <person name="Le Goff G."/>
            <person name="Ouazzani J."/>
            <person name="Kotoulas G."/>
            <person name="Topakas E."/>
        </authorList>
    </citation>
    <scope>NUCLEOTIDE SEQUENCE [LARGE SCALE GENOMIC DNA]</scope>
    <source>
        <strain evidence="7 8">TM138-S3</strain>
    </source>
</reference>
<gene>
    <name evidence="7" type="ORF">WHR41_03435</name>
</gene>
<dbReference type="AlphaFoldDB" id="A0AB34KTD4"/>
<keyword evidence="5" id="KW-0560">Oxidoreductase</keyword>
<dbReference type="EMBL" id="JAAQHG020000008">
    <property type="protein sequence ID" value="KAL1588120.1"/>
    <property type="molecule type" value="Genomic_DNA"/>
</dbReference>
<dbReference type="InterPro" id="IPR016166">
    <property type="entry name" value="FAD-bd_PCMH"/>
</dbReference>
<keyword evidence="8" id="KW-1185">Reference proteome</keyword>
<evidence type="ECO:0000256" key="1">
    <source>
        <dbReference type="ARBA" id="ARBA00001974"/>
    </source>
</evidence>
<name>A0AB34KTD4_9PEZI</name>
<organism evidence="7 8">
    <name type="scientific">Cladosporium halotolerans</name>
    <dbReference type="NCBI Taxonomy" id="1052096"/>
    <lineage>
        <taxon>Eukaryota</taxon>
        <taxon>Fungi</taxon>
        <taxon>Dikarya</taxon>
        <taxon>Ascomycota</taxon>
        <taxon>Pezizomycotina</taxon>
        <taxon>Dothideomycetes</taxon>
        <taxon>Dothideomycetidae</taxon>
        <taxon>Cladosporiales</taxon>
        <taxon>Cladosporiaceae</taxon>
        <taxon>Cladosporium</taxon>
    </lineage>
</organism>
<dbReference type="PANTHER" id="PTHR42973">
    <property type="entry name" value="BINDING OXIDOREDUCTASE, PUTATIVE (AFU_ORTHOLOGUE AFUA_1G17690)-RELATED"/>
    <property type="match status" value="1"/>
</dbReference>
<dbReference type="Proteomes" id="UP000803884">
    <property type="component" value="Unassembled WGS sequence"/>
</dbReference>
<feature type="domain" description="FAD-binding PCMH-type" evidence="6">
    <location>
        <begin position="41"/>
        <end position="221"/>
    </location>
</feature>
<dbReference type="InterPro" id="IPR050416">
    <property type="entry name" value="FAD-linked_Oxidoreductase"/>
</dbReference>
<evidence type="ECO:0000259" key="6">
    <source>
        <dbReference type="PROSITE" id="PS51387"/>
    </source>
</evidence>
<dbReference type="GO" id="GO:0071949">
    <property type="term" value="F:FAD binding"/>
    <property type="evidence" value="ECO:0007669"/>
    <property type="project" value="InterPro"/>
</dbReference>
<protein>
    <recommendedName>
        <fullName evidence="6">FAD-binding PCMH-type domain-containing protein</fullName>
    </recommendedName>
</protein>
<accession>A0AB34KTD4</accession>
<dbReference type="RefSeq" id="XP_069231225.1">
    <property type="nucleotide sequence ID" value="XM_069372041.1"/>
</dbReference>
<comment type="similarity">
    <text evidence="2">Belongs to the oxygen-dependent FAD-linked oxidoreductase family.</text>
</comment>
<evidence type="ECO:0000256" key="2">
    <source>
        <dbReference type="ARBA" id="ARBA00005466"/>
    </source>
</evidence>
<comment type="caution">
    <text evidence="7">The sequence shown here is derived from an EMBL/GenBank/DDBJ whole genome shotgun (WGS) entry which is preliminary data.</text>
</comment>
<proteinExistence type="inferred from homology"/>